<evidence type="ECO:0000313" key="1">
    <source>
        <dbReference type="EMBL" id="KAI5667676.1"/>
    </source>
</evidence>
<dbReference type="Proteomes" id="UP001060085">
    <property type="component" value="Linkage Group LG04"/>
</dbReference>
<comment type="caution">
    <text evidence="1">The sequence shown here is derived from an EMBL/GenBank/DDBJ whole genome shotgun (WGS) entry which is preliminary data.</text>
</comment>
<evidence type="ECO:0000313" key="2">
    <source>
        <dbReference type="Proteomes" id="UP001060085"/>
    </source>
</evidence>
<protein>
    <submittedName>
        <fullName evidence="1">Uncharacterized protein</fullName>
    </submittedName>
</protein>
<keyword evidence="2" id="KW-1185">Reference proteome</keyword>
<gene>
    <name evidence="1" type="ORF">M9H77_17529</name>
</gene>
<sequence>MMNGARRHTRRGSRQHNKISCRGVVAKGPTRTPTGLGLSLSGGKRWARPSHIRTYMSYCTNRRDSGLIHNPMSFGGSSSIVLKDSHIISKYQELKANTGRLNIETGSPILTDK</sequence>
<dbReference type="EMBL" id="CM044704">
    <property type="protein sequence ID" value="KAI5667676.1"/>
    <property type="molecule type" value="Genomic_DNA"/>
</dbReference>
<accession>A0ACC0B4W6</accession>
<organism evidence="1 2">
    <name type="scientific">Catharanthus roseus</name>
    <name type="common">Madagascar periwinkle</name>
    <name type="synonym">Vinca rosea</name>
    <dbReference type="NCBI Taxonomy" id="4058"/>
    <lineage>
        <taxon>Eukaryota</taxon>
        <taxon>Viridiplantae</taxon>
        <taxon>Streptophyta</taxon>
        <taxon>Embryophyta</taxon>
        <taxon>Tracheophyta</taxon>
        <taxon>Spermatophyta</taxon>
        <taxon>Magnoliopsida</taxon>
        <taxon>eudicotyledons</taxon>
        <taxon>Gunneridae</taxon>
        <taxon>Pentapetalae</taxon>
        <taxon>asterids</taxon>
        <taxon>lamiids</taxon>
        <taxon>Gentianales</taxon>
        <taxon>Apocynaceae</taxon>
        <taxon>Rauvolfioideae</taxon>
        <taxon>Vinceae</taxon>
        <taxon>Catharanthinae</taxon>
        <taxon>Catharanthus</taxon>
    </lineage>
</organism>
<proteinExistence type="predicted"/>
<reference evidence="2" key="1">
    <citation type="journal article" date="2023" name="Nat. Plants">
        <title>Single-cell RNA sequencing provides a high-resolution roadmap for understanding the multicellular compartmentation of specialized metabolism.</title>
        <authorList>
            <person name="Sun S."/>
            <person name="Shen X."/>
            <person name="Li Y."/>
            <person name="Li Y."/>
            <person name="Wang S."/>
            <person name="Li R."/>
            <person name="Zhang H."/>
            <person name="Shen G."/>
            <person name="Guo B."/>
            <person name="Wei J."/>
            <person name="Xu J."/>
            <person name="St-Pierre B."/>
            <person name="Chen S."/>
            <person name="Sun C."/>
        </authorList>
    </citation>
    <scope>NUCLEOTIDE SEQUENCE [LARGE SCALE GENOMIC DNA]</scope>
</reference>
<name>A0ACC0B4W6_CATRO</name>